<dbReference type="InterPro" id="IPR009187">
    <property type="entry name" value="Prok_Ku"/>
</dbReference>
<feature type="region of interest" description="Disordered" evidence="3">
    <location>
        <begin position="160"/>
        <end position="184"/>
    </location>
</feature>
<dbReference type="Proteomes" id="UP001600424">
    <property type="component" value="Unassembled WGS sequence"/>
</dbReference>
<protein>
    <submittedName>
        <fullName evidence="5">Ku protein</fullName>
    </submittedName>
</protein>
<feature type="compositionally biased region" description="Pro residues" evidence="3">
    <location>
        <begin position="173"/>
        <end position="184"/>
    </location>
</feature>
<dbReference type="InterPro" id="IPR016194">
    <property type="entry name" value="SPOC-like_C_dom_sf"/>
</dbReference>
<dbReference type="Gene3D" id="2.40.290.10">
    <property type="match status" value="1"/>
</dbReference>
<evidence type="ECO:0000256" key="3">
    <source>
        <dbReference type="SAM" id="MobiDB-lite"/>
    </source>
</evidence>
<dbReference type="PANTHER" id="PTHR41251:SF1">
    <property type="entry name" value="NON-HOMOLOGOUS END JOINING PROTEIN KU"/>
    <property type="match status" value="1"/>
</dbReference>
<organism evidence="5 6">
    <name type="scientific">Streptomyces wedmorensis</name>
    <dbReference type="NCBI Taxonomy" id="43759"/>
    <lineage>
        <taxon>Bacteria</taxon>
        <taxon>Bacillati</taxon>
        <taxon>Actinomycetota</taxon>
        <taxon>Actinomycetes</taxon>
        <taxon>Kitasatosporales</taxon>
        <taxon>Streptomycetaceae</taxon>
        <taxon>Streptomyces</taxon>
    </lineage>
</organism>
<keyword evidence="2" id="KW-0233">DNA recombination</keyword>
<gene>
    <name evidence="5" type="ORF">ACFQ63_39510</name>
</gene>
<evidence type="ECO:0000256" key="2">
    <source>
        <dbReference type="ARBA" id="ARBA00023172"/>
    </source>
</evidence>
<evidence type="ECO:0000256" key="1">
    <source>
        <dbReference type="ARBA" id="ARBA00023125"/>
    </source>
</evidence>
<evidence type="ECO:0000313" key="5">
    <source>
        <dbReference type="EMBL" id="MFE5985747.1"/>
    </source>
</evidence>
<sequence>MPSTGNAGGRRGIRDLEAASESHAVSFRQIHLEDGGRIRYRKTCDIDGEVLPEDEIGKGYEVSKDRGIPITDEYLAEMPLPTAKAIEIVAFIPADQVDAVQHGAGSYYLTADGPVASKPYVLLREALDRNVKVAVAKSALRGRERLGLLRPLGDALLLSSLRPPASTGATRSAPPPSSPRPRPS</sequence>
<evidence type="ECO:0000259" key="4">
    <source>
        <dbReference type="SMART" id="SM00559"/>
    </source>
</evidence>
<dbReference type="InterPro" id="IPR006164">
    <property type="entry name" value="DNA_bd_Ku70/Ku80"/>
</dbReference>
<comment type="caution">
    <text evidence="5">The sequence shown here is derived from an EMBL/GenBank/DDBJ whole genome shotgun (WGS) entry which is preliminary data.</text>
</comment>
<name>A0ABW6J9J7_STRWE</name>
<accession>A0ABW6J9J7</accession>
<dbReference type="SUPFAM" id="SSF100939">
    <property type="entry name" value="SPOC domain-like"/>
    <property type="match status" value="1"/>
</dbReference>
<keyword evidence="6" id="KW-1185">Reference proteome</keyword>
<reference evidence="5 6" key="1">
    <citation type="submission" date="2024-09" db="EMBL/GenBank/DDBJ databases">
        <title>The Natural Products Discovery Center: Release of the First 8490 Sequenced Strains for Exploring Actinobacteria Biosynthetic Diversity.</title>
        <authorList>
            <person name="Kalkreuter E."/>
            <person name="Kautsar S.A."/>
            <person name="Yang D."/>
            <person name="Bader C.D."/>
            <person name="Teijaro C.N."/>
            <person name="Fluegel L."/>
            <person name="Davis C.M."/>
            <person name="Simpson J.R."/>
            <person name="Lauterbach L."/>
            <person name="Steele A.D."/>
            <person name="Gui C."/>
            <person name="Meng S."/>
            <person name="Li G."/>
            <person name="Viehrig K."/>
            <person name="Ye F."/>
            <person name="Su P."/>
            <person name="Kiefer A.F."/>
            <person name="Nichols A."/>
            <person name="Cepeda A.J."/>
            <person name="Yan W."/>
            <person name="Fan B."/>
            <person name="Jiang Y."/>
            <person name="Adhikari A."/>
            <person name="Zheng C.-J."/>
            <person name="Schuster L."/>
            <person name="Cowan T.M."/>
            <person name="Smanski M.J."/>
            <person name="Chevrette M.G."/>
            <person name="De Carvalho L.P.S."/>
            <person name="Shen B."/>
        </authorList>
    </citation>
    <scope>NUCLEOTIDE SEQUENCE [LARGE SCALE GENOMIC DNA]</scope>
    <source>
        <strain evidence="5 6">NPDC056472</strain>
    </source>
</reference>
<dbReference type="EMBL" id="JBHTRV010000063">
    <property type="protein sequence ID" value="MFE5985747.1"/>
    <property type="molecule type" value="Genomic_DNA"/>
</dbReference>
<dbReference type="SMART" id="SM00559">
    <property type="entry name" value="Ku78"/>
    <property type="match status" value="1"/>
</dbReference>
<dbReference type="RefSeq" id="WP_386255703.1">
    <property type="nucleotide sequence ID" value="NZ_JBHTRV010000063.1"/>
</dbReference>
<proteinExistence type="predicted"/>
<feature type="compositionally biased region" description="Low complexity" evidence="3">
    <location>
        <begin position="160"/>
        <end position="172"/>
    </location>
</feature>
<evidence type="ECO:0000313" key="6">
    <source>
        <dbReference type="Proteomes" id="UP001600424"/>
    </source>
</evidence>
<dbReference type="Pfam" id="PF02735">
    <property type="entry name" value="Ku"/>
    <property type="match status" value="1"/>
</dbReference>
<dbReference type="PANTHER" id="PTHR41251">
    <property type="entry name" value="NON-HOMOLOGOUS END JOINING PROTEIN KU"/>
    <property type="match status" value="1"/>
</dbReference>
<keyword evidence="1" id="KW-0238">DNA-binding</keyword>
<feature type="domain" description="Ku" evidence="4">
    <location>
        <begin position="48"/>
        <end position="182"/>
    </location>
</feature>